<dbReference type="PATRIC" id="fig|1300347.3.peg.3308"/>
<gene>
    <name evidence="1" type="ORF">I601_3301</name>
</gene>
<dbReference type="AlphaFoldDB" id="A0A1A9GN33"/>
<reference evidence="1 2" key="1">
    <citation type="submission" date="2016-03" db="EMBL/GenBank/DDBJ databases">
        <title>Complete genome sequence of a soil Actinobacterium, Nocardioides dokdonensis FR1436.</title>
        <authorList>
            <person name="Kwon S.-K."/>
            <person name="Kim K."/>
            <person name="Kim J.F."/>
        </authorList>
    </citation>
    <scope>NUCLEOTIDE SEQUENCE [LARGE SCALE GENOMIC DNA]</scope>
    <source>
        <strain evidence="1 2">FR1436</strain>
    </source>
</reference>
<proteinExistence type="predicted"/>
<sequence length="64" mass="7146">MEYRPPHDGELAGHAPAMRLMCRTLGAWVRPPVADIVRGAYRYRYGLDGDHPAVRRTLEASGLV</sequence>
<dbReference type="EMBL" id="CP015079">
    <property type="protein sequence ID" value="ANH39708.1"/>
    <property type="molecule type" value="Genomic_DNA"/>
</dbReference>
<dbReference type="STRING" id="1300347.I601_3301"/>
<keyword evidence="2" id="KW-1185">Reference proteome</keyword>
<name>A0A1A9GN33_9ACTN</name>
<organism evidence="1 2">
    <name type="scientific">Nocardioides dokdonensis FR1436</name>
    <dbReference type="NCBI Taxonomy" id="1300347"/>
    <lineage>
        <taxon>Bacteria</taxon>
        <taxon>Bacillati</taxon>
        <taxon>Actinomycetota</taxon>
        <taxon>Actinomycetes</taxon>
        <taxon>Propionibacteriales</taxon>
        <taxon>Nocardioidaceae</taxon>
        <taxon>Nocardioides</taxon>
    </lineage>
</organism>
<accession>A0A1A9GN33</accession>
<dbReference type="Proteomes" id="UP000077868">
    <property type="component" value="Chromosome"/>
</dbReference>
<evidence type="ECO:0000313" key="2">
    <source>
        <dbReference type="Proteomes" id="UP000077868"/>
    </source>
</evidence>
<dbReference type="KEGG" id="ndk:I601_3301"/>
<protein>
    <submittedName>
        <fullName evidence="1">Uncharacterized protein</fullName>
    </submittedName>
</protein>
<evidence type="ECO:0000313" key="1">
    <source>
        <dbReference type="EMBL" id="ANH39708.1"/>
    </source>
</evidence>